<proteinExistence type="predicted"/>
<gene>
    <name evidence="1" type="ORF">CI238_08238</name>
</gene>
<organism evidence="1 2">
    <name type="scientific">Colletotrichum incanum</name>
    <name type="common">Soybean anthracnose fungus</name>
    <dbReference type="NCBI Taxonomy" id="1573173"/>
    <lineage>
        <taxon>Eukaryota</taxon>
        <taxon>Fungi</taxon>
        <taxon>Dikarya</taxon>
        <taxon>Ascomycota</taxon>
        <taxon>Pezizomycotina</taxon>
        <taxon>Sordariomycetes</taxon>
        <taxon>Hypocreomycetidae</taxon>
        <taxon>Glomerellales</taxon>
        <taxon>Glomerellaceae</taxon>
        <taxon>Colletotrichum</taxon>
        <taxon>Colletotrichum spaethianum species complex</taxon>
    </lineage>
</organism>
<feature type="non-terminal residue" evidence="1">
    <location>
        <position position="1"/>
    </location>
</feature>
<protein>
    <submittedName>
        <fullName evidence="1">Uncharacterized protein</fullName>
    </submittedName>
</protein>
<evidence type="ECO:0000313" key="2">
    <source>
        <dbReference type="Proteomes" id="UP000076584"/>
    </source>
</evidence>
<reference evidence="1 2" key="1">
    <citation type="submission" date="2015-06" db="EMBL/GenBank/DDBJ databases">
        <title>Survival trade-offs in plant roots during colonization by closely related pathogenic and mutualistic fungi.</title>
        <authorList>
            <person name="Hacquard S."/>
            <person name="Kracher B."/>
            <person name="Hiruma K."/>
            <person name="Weinman A."/>
            <person name="Muench P."/>
            <person name="Garrido Oter R."/>
            <person name="Ver Loren van Themaat E."/>
            <person name="Dallerey J.-F."/>
            <person name="Damm U."/>
            <person name="Henrissat B."/>
            <person name="Lespinet O."/>
            <person name="Thon M."/>
            <person name="Kemen E."/>
            <person name="McHardy A.C."/>
            <person name="Schulze-Lefert P."/>
            <person name="O'Connell R.J."/>
        </authorList>
    </citation>
    <scope>NUCLEOTIDE SEQUENCE [LARGE SCALE GENOMIC DNA]</scope>
    <source>
        <strain evidence="1 2">MAFF 238704</strain>
    </source>
</reference>
<keyword evidence="2" id="KW-1185">Reference proteome</keyword>
<dbReference type="Proteomes" id="UP000076584">
    <property type="component" value="Unassembled WGS sequence"/>
</dbReference>
<dbReference type="EMBL" id="LFIW01000010">
    <property type="protein sequence ID" value="KZL88319.1"/>
    <property type="molecule type" value="Genomic_DNA"/>
</dbReference>
<name>A0A162QAT9_COLIC</name>
<comment type="caution">
    <text evidence="1">The sequence shown here is derived from an EMBL/GenBank/DDBJ whole genome shotgun (WGS) entry which is preliminary data.</text>
</comment>
<dbReference type="AlphaFoldDB" id="A0A162QAT9"/>
<evidence type="ECO:0000313" key="1">
    <source>
        <dbReference type="EMBL" id="KZL88319.1"/>
    </source>
</evidence>
<sequence length="281" mass="29885">LRDLAQPHIHQIDGVHAWLVLPLLLLRRRAVDVGDHPVQRGLVALPRPRVGEGDLAEDVEHRHAQCPDVRRRAAELLADELGRDVVRRPARRHRPAGVRRQAEIAEHGAAGGRVEDIGGLDVVVHEVLAVQVVEGTADVAHDGEGVGAGAEEVVIDVVAPHALGREVLCVDVLHVEREVAGVATVELDDGLVVQVVLALVLAQPHVGLADDIPLVVLGLGAGVRRAGLEDFDGDDAVRHVGVLGDEDGRERRGGDLVALGDGILVDLAAARDHYGFLPLHV</sequence>
<accession>A0A162QAT9</accession>